<evidence type="ECO:0000259" key="8">
    <source>
        <dbReference type="Pfam" id="PF01571"/>
    </source>
</evidence>
<dbReference type="GO" id="GO:0004047">
    <property type="term" value="F:aminomethyltransferase activity"/>
    <property type="evidence" value="ECO:0007669"/>
    <property type="project" value="UniProtKB-EC"/>
</dbReference>
<keyword evidence="4" id="KW-0808">Transferase</keyword>
<reference evidence="10" key="1">
    <citation type="submission" date="2021-01" db="EMBL/GenBank/DDBJ databases">
        <title>Draft genome sequence of Acholeplasmataceae bacterium strain Mahy22.</title>
        <authorList>
            <person name="Watanabe M."/>
            <person name="Kojima H."/>
            <person name="Fukui M."/>
        </authorList>
    </citation>
    <scope>NUCLEOTIDE SEQUENCE</scope>
    <source>
        <strain evidence="10">Mahy22</strain>
    </source>
</reference>
<dbReference type="Proteomes" id="UP000620133">
    <property type="component" value="Chromosome"/>
</dbReference>
<dbReference type="EC" id="2.1.2.10" evidence="2"/>
<accession>A0A7R7V742</accession>
<dbReference type="InterPro" id="IPR006223">
    <property type="entry name" value="GcvT"/>
</dbReference>
<dbReference type="GO" id="GO:0005829">
    <property type="term" value="C:cytosol"/>
    <property type="evidence" value="ECO:0007669"/>
    <property type="project" value="TreeGrafter"/>
</dbReference>
<dbReference type="InterPro" id="IPR006222">
    <property type="entry name" value="GCVT_N"/>
</dbReference>
<dbReference type="NCBIfam" id="NF001567">
    <property type="entry name" value="PRK00389.1"/>
    <property type="match status" value="1"/>
</dbReference>
<organism evidence="10 11">
    <name type="scientific">Mariniplasma anaerobium</name>
    <dbReference type="NCBI Taxonomy" id="2735436"/>
    <lineage>
        <taxon>Bacteria</taxon>
        <taxon>Bacillati</taxon>
        <taxon>Mycoplasmatota</taxon>
        <taxon>Mollicutes</taxon>
        <taxon>Acholeplasmatales</taxon>
        <taxon>Acholeplasmataceae</taxon>
        <taxon>Mariniplasma</taxon>
    </lineage>
</organism>
<evidence type="ECO:0000256" key="2">
    <source>
        <dbReference type="ARBA" id="ARBA00012616"/>
    </source>
</evidence>
<dbReference type="GO" id="GO:0006546">
    <property type="term" value="P:glycine catabolic process"/>
    <property type="evidence" value="ECO:0007669"/>
    <property type="project" value="InterPro"/>
</dbReference>
<sequence>MPVYYQGIQSEHHSVRTHMGVFDVSHMGEFLIEGKDALTFVNYLVSNIIVDDLSKVTYTLLLNEQGYPLDDLLVYVIGKENILLVVNAGNKEKDFDWVSSKVDGFDCVARDISDNFSQIAIQGPKTQDIIDKILDATVSDLSFMHYKVVPYKEGHVIVSRTGYTGEDGFEIYGYHNFIIDLWNDSLALDVTPCGLGARDTLRFQANLPLYGQEISETITPYEAGLGFAVKLDKMNFIGKEACIKHKEEKTRKLVGFELLEKNIPRHDYEVYKDEKLIGHVTTGYLLAGFEKPIGLALIEKEYGKLGTEISIKIRNKMVPASIRDKKFYTKNYKKLGGF</sequence>
<dbReference type="Pfam" id="PF01571">
    <property type="entry name" value="GCV_T"/>
    <property type="match status" value="1"/>
</dbReference>
<dbReference type="GO" id="GO:0005960">
    <property type="term" value="C:glycine cleavage complex"/>
    <property type="evidence" value="ECO:0007669"/>
    <property type="project" value="InterPro"/>
</dbReference>
<dbReference type="InterPro" id="IPR028896">
    <property type="entry name" value="GcvT/YgfZ/DmdA"/>
</dbReference>
<dbReference type="PANTHER" id="PTHR43757">
    <property type="entry name" value="AMINOMETHYLTRANSFERASE"/>
    <property type="match status" value="1"/>
</dbReference>
<dbReference type="Gene3D" id="2.40.30.110">
    <property type="entry name" value="Aminomethyltransferase beta-barrel domains"/>
    <property type="match status" value="1"/>
</dbReference>
<dbReference type="FunFam" id="4.10.1250.10:FF:000001">
    <property type="entry name" value="Aminomethyltransferase"/>
    <property type="match status" value="1"/>
</dbReference>
<dbReference type="InterPro" id="IPR013977">
    <property type="entry name" value="GcvT_C"/>
</dbReference>
<evidence type="ECO:0000256" key="3">
    <source>
        <dbReference type="ARBA" id="ARBA00022576"/>
    </source>
</evidence>
<feature type="binding site" evidence="7">
    <location>
        <position position="170"/>
    </location>
    <ligand>
        <name>substrate</name>
    </ligand>
</feature>
<dbReference type="NCBIfam" id="TIGR00528">
    <property type="entry name" value="gcvT"/>
    <property type="match status" value="1"/>
</dbReference>
<dbReference type="PANTHER" id="PTHR43757:SF2">
    <property type="entry name" value="AMINOMETHYLTRANSFERASE, MITOCHONDRIAL"/>
    <property type="match status" value="1"/>
</dbReference>
<dbReference type="EMBL" id="AP024412">
    <property type="protein sequence ID" value="BCR35613.1"/>
    <property type="molecule type" value="Genomic_DNA"/>
</dbReference>
<name>A0A7R7V742_9MOLU</name>
<evidence type="ECO:0000313" key="11">
    <source>
        <dbReference type="Proteomes" id="UP000620133"/>
    </source>
</evidence>
<keyword evidence="11" id="KW-1185">Reference proteome</keyword>
<comment type="similarity">
    <text evidence="1">Belongs to the GcvT family.</text>
</comment>
<evidence type="ECO:0000259" key="9">
    <source>
        <dbReference type="Pfam" id="PF08669"/>
    </source>
</evidence>
<evidence type="ECO:0000256" key="7">
    <source>
        <dbReference type="PIRSR" id="PIRSR006487-1"/>
    </source>
</evidence>
<evidence type="ECO:0000313" key="10">
    <source>
        <dbReference type="EMBL" id="BCR35613.1"/>
    </source>
</evidence>
<dbReference type="AlphaFoldDB" id="A0A7R7V742"/>
<proteinExistence type="inferred from homology"/>
<evidence type="ECO:0000256" key="1">
    <source>
        <dbReference type="ARBA" id="ARBA00008609"/>
    </source>
</evidence>
<dbReference type="Gene3D" id="3.30.70.1400">
    <property type="entry name" value="Aminomethyltransferase beta-barrel domains"/>
    <property type="match status" value="1"/>
</dbReference>
<evidence type="ECO:0000256" key="4">
    <source>
        <dbReference type="ARBA" id="ARBA00022679"/>
    </source>
</evidence>
<evidence type="ECO:0000256" key="5">
    <source>
        <dbReference type="ARBA" id="ARBA00031395"/>
    </source>
</evidence>
<dbReference type="Gene3D" id="3.30.1360.120">
    <property type="entry name" value="Probable tRNA modification gtpase trme, domain 1"/>
    <property type="match status" value="1"/>
</dbReference>
<dbReference type="GO" id="GO:0008483">
    <property type="term" value="F:transaminase activity"/>
    <property type="evidence" value="ECO:0007669"/>
    <property type="project" value="UniProtKB-KW"/>
</dbReference>
<dbReference type="Gene3D" id="4.10.1250.10">
    <property type="entry name" value="Aminomethyltransferase fragment"/>
    <property type="match status" value="1"/>
</dbReference>
<keyword evidence="3" id="KW-0032">Aminotransferase</keyword>
<dbReference type="Pfam" id="PF08669">
    <property type="entry name" value="GCV_T_C"/>
    <property type="match status" value="1"/>
</dbReference>
<dbReference type="InterPro" id="IPR027266">
    <property type="entry name" value="TrmE/GcvT-like"/>
</dbReference>
<dbReference type="KEGG" id="manr:MPAN_005060"/>
<comment type="catalytic activity">
    <reaction evidence="6">
        <text>N(6)-[(R)-S(8)-aminomethyldihydrolipoyl]-L-lysyl-[protein] + (6S)-5,6,7,8-tetrahydrofolate = N(6)-[(R)-dihydrolipoyl]-L-lysyl-[protein] + (6R)-5,10-methylene-5,6,7,8-tetrahydrofolate + NH4(+)</text>
        <dbReference type="Rhea" id="RHEA:16945"/>
        <dbReference type="Rhea" id="RHEA-COMP:10475"/>
        <dbReference type="Rhea" id="RHEA-COMP:10492"/>
        <dbReference type="ChEBI" id="CHEBI:15636"/>
        <dbReference type="ChEBI" id="CHEBI:28938"/>
        <dbReference type="ChEBI" id="CHEBI:57453"/>
        <dbReference type="ChEBI" id="CHEBI:83100"/>
        <dbReference type="ChEBI" id="CHEBI:83143"/>
        <dbReference type="EC" id="2.1.2.10"/>
    </reaction>
</comment>
<dbReference type="PIRSF" id="PIRSF006487">
    <property type="entry name" value="GcvT"/>
    <property type="match status" value="1"/>
</dbReference>
<feature type="domain" description="Aminomethyltransferase C-terminal" evidence="9">
    <location>
        <begin position="251"/>
        <end position="328"/>
    </location>
</feature>
<feature type="domain" description="GCVT N-terminal" evidence="8">
    <location>
        <begin position="1"/>
        <end position="233"/>
    </location>
</feature>
<protein>
    <recommendedName>
        <fullName evidence="2">aminomethyltransferase</fullName>
        <ecNumber evidence="2">2.1.2.10</ecNumber>
    </recommendedName>
    <alternativeName>
        <fullName evidence="5">Glycine cleavage system T protein</fullName>
    </alternativeName>
</protein>
<gene>
    <name evidence="10" type="primary">gcvT</name>
    <name evidence="10" type="ORF">MPAN_005060</name>
</gene>
<evidence type="ECO:0000256" key="6">
    <source>
        <dbReference type="ARBA" id="ARBA00047665"/>
    </source>
</evidence>
<dbReference type="SUPFAM" id="SSF101790">
    <property type="entry name" value="Aminomethyltransferase beta-barrel domain"/>
    <property type="match status" value="1"/>
</dbReference>
<dbReference type="InterPro" id="IPR029043">
    <property type="entry name" value="GcvT/YgfZ_C"/>
</dbReference>
<dbReference type="SUPFAM" id="SSF103025">
    <property type="entry name" value="Folate-binding domain"/>
    <property type="match status" value="1"/>
</dbReference>